<dbReference type="CDD" id="cd07067">
    <property type="entry name" value="HP_PGM_like"/>
    <property type="match status" value="1"/>
</dbReference>
<dbReference type="InterPro" id="IPR029033">
    <property type="entry name" value="His_PPase_superfam"/>
</dbReference>
<dbReference type="GO" id="GO:0006167">
    <property type="term" value="P:AMP biosynthetic process"/>
    <property type="evidence" value="ECO:0007669"/>
    <property type="project" value="TreeGrafter"/>
</dbReference>
<dbReference type="PANTHER" id="PTHR21340:SF0">
    <property type="entry name" value="BIS(5'-NUCLEOSYL)-TETRAPHOSPHATASE [ASYMMETRICAL]"/>
    <property type="match status" value="1"/>
</dbReference>
<accession>A0A0A0JHI0</accession>
<dbReference type="GO" id="GO:0004081">
    <property type="term" value="F:bis(5'-nucleosyl)-tetraphosphatase (asymmetrical) activity"/>
    <property type="evidence" value="ECO:0007669"/>
    <property type="project" value="TreeGrafter"/>
</dbReference>
<dbReference type="Gene3D" id="3.40.50.1240">
    <property type="entry name" value="Phosphoglycerate mutase-like"/>
    <property type="match status" value="1"/>
</dbReference>
<dbReference type="SMART" id="SM00855">
    <property type="entry name" value="PGAM"/>
    <property type="match status" value="1"/>
</dbReference>
<dbReference type="Proteomes" id="UP000030011">
    <property type="component" value="Unassembled WGS sequence"/>
</dbReference>
<reference evidence="3 4" key="1">
    <citation type="submission" date="2013-08" db="EMBL/GenBank/DDBJ databases">
        <title>The genome sequence of Knoellia subterranea.</title>
        <authorList>
            <person name="Zhu W."/>
            <person name="Wang G."/>
        </authorList>
    </citation>
    <scope>NUCLEOTIDE SEQUENCE [LARGE SCALE GENOMIC DNA]</scope>
    <source>
        <strain evidence="3 4">KCTC 19937</strain>
    </source>
</reference>
<dbReference type="eggNOG" id="COG2062">
    <property type="taxonomic scope" value="Bacteria"/>
</dbReference>
<comment type="caution">
    <text evidence="3">The sequence shown here is derived from an EMBL/GenBank/DDBJ whole genome shotgun (WGS) entry which is preliminary data.</text>
</comment>
<protein>
    <submittedName>
        <fullName evidence="3">Phosphohistidine phosphatase</fullName>
    </submittedName>
</protein>
<dbReference type="SUPFAM" id="SSF53254">
    <property type="entry name" value="Phosphoglycerate mutase-like"/>
    <property type="match status" value="1"/>
</dbReference>
<organism evidence="3 4">
    <name type="scientific">Knoellia subterranea KCTC 19937</name>
    <dbReference type="NCBI Taxonomy" id="1385521"/>
    <lineage>
        <taxon>Bacteria</taxon>
        <taxon>Bacillati</taxon>
        <taxon>Actinomycetota</taxon>
        <taxon>Actinomycetes</taxon>
        <taxon>Micrococcales</taxon>
        <taxon>Intrasporangiaceae</taxon>
        <taxon>Knoellia</taxon>
    </lineage>
</organism>
<dbReference type="CDD" id="cd03673">
    <property type="entry name" value="NUDIX_Ap6A_hydrolase"/>
    <property type="match status" value="1"/>
</dbReference>
<evidence type="ECO:0000313" key="3">
    <source>
        <dbReference type="EMBL" id="KGN36568.1"/>
    </source>
</evidence>
<gene>
    <name evidence="3" type="ORF">N803_03665</name>
</gene>
<dbReference type="SUPFAM" id="SSF55811">
    <property type="entry name" value="Nudix"/>
    <property type="match status" value="1"/>
</dbReference>
<dbReference type="InterPro" id="IPR015797">
    <property type="entry name" value="NUDIX_hydrolase-like_dom_sf"/>
</dbReference>
<dbReference type="GO" id="GO:0006754">
    <property type="term" value="P:ATP biosynthetic process"/>
    <property type="evidence" value="ECO:0007669"/>
    <property type="project" value="TreeGrafter"/>
</dbReference>
<dbReference type="Pfam" id="PF00293">
    <property type="entry name" value="NUDIX"/>
    <property type="match status" value="1"/>
</dbReference>
<evidence type="ECO:0000259" key="2">
    <source>
        <dbReference type="PROSITE" id="PS51462"/>
    </source>
</evidence>
<dbReference type="InterPro" id="IPR000086">
    <property type="entry name" value="NUDIX_hydrolase_dom"/>
</dbReference>
<dbReference type="STRING" id="1385521.N803_03665"/>
<dbReference type="PROSITE" id="PS51462">
    <property type="entry name" value="NUDIX"/>
    <property type="match status" value="1"/>
</dbReference>
<name>A0A0A0JHI0_9MICO</name>
<evidence type="ECO:0000256" key="1">
    <source>
        <dbReference type="ARBA" id="ARBA00022801"/>
    </source>
</evidence>
<dbReference type="Pfam" id="PF00300">
    <property type="entry name" value="His_Phos_1"/>
    <property type="match status" value="1"/>
</dbReference>
<dbReference type="InterPro" id="IPR013078">
    <property type="entry name" value="His_Pase_superF_clade-1"/>
</dbReference>
<keyword evidence="4" id="KW-1185">Reference proteome</keyword>
<dbReference type="eggNOG" id="COG0494">
    <property type="taxonomic scope" value="Bacteria"/>
</dbReference>
<evidence type="ECO:0000313" key="4">
    <source>
        <dbReference type="Proteomes" id="UP000030011"/>
    </source>
</evidence>
<dbReference type="InterPro" id="IPR051325">
    <property type="entry name" value="Nudix_hydrolase_domain"/>
</dbReference>
<sequence>MPAAGTLPWRVHDGVLEVALVHRPRYDDWSWPKGKLDPGEEWAPAAARETFEETGLKVRLGRPLPDARYLMLTKTGDRGEKVVRYWASTVTGGHGRLENEIDAIEWLDVAVAHDRLDYARDRDQLRALVRAHGEGTLDTWPLVVVRHAKALPRGDWKKDDQQRPLEARGRERAEALIPVLTAYQISRILTSPSLRCLDTISPYAVWSGIAPRAKRGLSEEGHEAAPDRAGEHVERALERGEAVAICTHGPVMGAVLDALSPRLELVGEGSVEMLERFVEARDENLAKGEALVCHVAGTGDEARIVAVERHLPT</sequence>
<keyword evidence="1" id="KW-0378">Hydrolase</keyword>
<dbReference type="Gene3D" id="3.90.79.10">
    <property type="entry name" value="Nucleoside Triphosphate Pyrophosphohydrolase"/>
    <property type="match status" value="1"/>
</dbReference>
<dbReference type="InterPro" id="IPR020084">
    <property type="entry name" value="NUDIX_hydrolase_CS"/>
</dbReference>
<dbReference type="AlphaFoldDB" id="A0A0A0JHI0"/>
<dbReference type="EMBL" id="AVPK01000009">
    <property type="protein sequence ID" value="KGN36568.1"/>
    <property type="molecule type" value="Genomic_DNA"/>
</dbReference>
<proteinExistence type="predicted"/>
<feature type="domain" description="Nudix hydrolase" evidence="2">
    <location>
        <begin position="1"/>
        <end position="129"/>
    </location>
</feature>
<dbReference type="PANTHER" id="PTHR21340">
    <property type="entry name" value="DIADENOSINE 5,5-P1,P4-TETRAPHOSPHATE PYROPHOSPHOHYDROLASE MUTT"/>
    <property type="match status" value="1"/>
</dbReference>
<dbReference type="PROSITE" id="PS00893">
    <property type="entry name" value="NUDIX_BOX"/>
    <property type="match status" value="1"/>
</dbReference>